<evidence type="ECO:0000256" key="2">
    <source>
        <dbReference type="ARBA" id="ARBA00022516"/>
    </source>
</evidence>
<organism evidence="8 9">
    <name type="scientific">Papaver somniferum</name>
    <name type="common">Opium poppy</name>
    <dbReference type="NCBI Taxonomy" id="3469"/>
    <lineage>
        <taxon>Eukaryota</taxon>
        <taxon>Viridiplantae</taxon>
        <taxon>Streptophyta</taxon>
        <taxon>Embryophyta</taxon>
        <taxon>Tracheophyta</taxon>
        <taxon>Spermatophyta</taxon>
        <taxon>Magnoliopsida</taxon>
        <taxon>Ranunculales</taxon>
        <taxon>Papaveraceae</taxon>
        <taxon>Papaveroideae</taxon>
        <taxon>Papaver</taxon>
    </lineage>
</organism>
<keyword evidence="2 4" id="KW-0444">Lipid biosynthesis</keyword>
<evidence type="ECO:0000313" key="9">
    <source>
        <dbReference type="Proteomes" id="UP000316621"/>
    </source>
</evidence>
<dbReference type="PANTHER" id="PTHR11011">
    <property type="entry name" value="MALE STERILITY PROTEIN 2-RELATED"/>
    <property type="match status" value="1"/>
</dbReference>
<dbReference type="CDD" id="cd09071">
    <property type="entry name" value="FAR_C"/>
    <property type="match status" value="1"/>
</dbReference>
<comment type="catalytic activity">
    <reaction evidence="4">
        <text>a long-chain fatty acyl-CoA + 2 NADPH + 2 H(+) = a long-chain primary fatty alcohol + 2 NADP(+) + CoA</text>
        <dbReference type="Rhea" id="RHEA:52716"/>
        <dbReference type="ChEBI" id="CHEBI:15378"/>
        <dbReference type="ChEBI" id="CHEBI:57287"/>
        <dbReference type="ChEBI" id="CHEBI:57783"/>
        <dbReference type="ChEBI" id="CHEBI:58349"/>
        <dbReference type="ChEBI" id="CHEBI:77396"/>
        <dbReference type="ChEBI" id="CHEBI:83139"/>
        <dbReference type="EC" id="1.2.1.84"/>
    </reaction>
</comment>
<sequence>MELSGIVQSLENKIILITGSTGFLSKLFVEKVLRVQPNVKHFYLLLRAADASSPTQRLNKDVTGKELFRVLRKKHGLAFGSFISEKVTPIFGDVSLENLGIKDSDLEKKMHKEIHLVANFAATTNFNDRYDVSLAVNTMGAKHVLNFAEKCENLELFLHVSTAFVCTGETSGVILEKPLSQTLKESSKNLDIIEEEKKLIQHRLDELKAAQASEKQETAAMKDLGLERAKFYGWANTYAFTKALGEITIGRHLNRNFPVVIIRPTAVTSTCRDPFPGWVEGFKALDPMVISVGKGKLPCFLGDYESFFDIIRSKDRFANVNSEYDLMKQIPGDMVFSHTEPTRIVKLLEYAYDYFLENPVWTGRDTDQTVRPVFFPTMSSFQLHIDNNYTVPVKEQKVQFAKRLAELYEPYVLFKGTFDTSASNELRMWSKAYYGPGEANIFDFDPKHIDWKDYMMNVHIPGLINMLLNHI</sequence>
<dbReference type="OMA" id="GWPNVYA"/>
<accession>A0A4Y7IB94</accession>
<comment type="similarity">
    <text evidence="1 4">Belongs to the fatty acyl-CoA reductase family.</text>
</comment>
<keyword evidence="4" id="KW-0521">NADP</keyword>
<dbReference type="STRING" id="3469.A0A4Y7IB94"/>
<dbReference type="Gramene" id="RZC45080">
    <property type="protein sequence ID" value="RZC45080"/>
    <property type="gene ID" value="C5167_038019"/>
</dbReference>
<evidence type="ECO:0000256" key="4">
    <source>
        <dbReference type="RuleBase" id="RU363097"/>
    </source>
</evidence>
<dbReference type="SUPFAM" id="SSF51735">
    <property type="entry name" value="NAD(P)-binding Rossmann-fold domains"/>
    <property type="match status" value="1"/>
</dbReference>
<dbReference type="Proteomes" id="UP000316621">
    <property type="component" value="Chromosome 1"/>
</dbReference>
<dbReference type="InterPro" id="IPR033640">
    <property type="entry name" value="FAR_C"/>
</dbReference>
<evidence type="ECO:0000259" key="6">
    <source>
        <dbReference type="Pfam" id="PF03015"/>
    </source>
</evidence>
<dbReference type="InterPro" id="IPR026055">
    <property type="entry name" value="FAR"/>
</dbReference>
<evidence type="ECO:0000313" key="8">
    <source>
        <dbReference type="EMBL" id="RZC45080.1"/>
    </source>
</evidence>
<dbReference type="GO" id="GO:0035336">
    <property type="term" value="P:long-chain fatty-acyl-CoA metabolic process"/>
    <property type="evidence" value="ECO:0007669"/>
    <property type="project" value="TreeGrafter"/>
</dbReference>
<comment type="function">
    <text evidence="4">Catalyzes the reduction of fatty acyl-CoA to fatty alcohols.</text>
</comment>
<protein>
    <recommendedName>
        <fullName evidence="4">Fatty acyl-CoA reductase</fullName>
        <ecNumber evidence="4">1.2.1.84</ecNumber>
    </recommendedName>
</protein>
<dbReference type="CDD" id="cd05236">
    <property type="entry name" value="FAR-N_SDR_e"/>
    <property type="match status" value="1"/>
</dbReference>
<dbReference type="InterPro" id="IPR013120">
    <property type="entry name" value="FAR_NAD-bd"/>
</dbReference>
<dbReference type="InterPro" id="IPR036291">
    <property type="entry name" value="NAD(P)-bd_dom_sf"/>
</dbReference>
<keyword evidence="4" id="KW-0560">Oxidoreductase</keyword>
<keyword evidence="9" id="KW-1185">Reference proteome</keyword>
<dbReference type="AlphaFoldDB" id="A0A4Y7IB94"/>
<evidence type="ECO:0000256" key="1">
    <source>
        <dbReference type="ARBA" id="ARBA00005928"/>
    </source>
</evidence>
<evidence type="ECO:0000256" key="3">
    <source>
        <dbReference type="ARBA" id="ARBA00023098"/>
    </source>
</evidence>
<evidence type="ECO:0000259" key="7">
    <source>
        <dbReference type="Pfam" id="PF07993"/>
    </source>
</evidence>
<dbReference type="Pfam" id="PF07993">
    <property type="entry name" value="NAD_binding_4"/>
    <property type="match status" value="1"/>
</dbReference>
<dbReference type="EMBL" id="CM010715">
    <property type="protein sequence ID" value="RZC45080.1"/>
    <property type="molecule type" value="Genomic_DNA"/>
</dbReference>
<proteinExistence type="inferred from homology"/>
<feature type="domain" description="Thioester reductase (TE)" evidence="7">
    <location>
        <begin position="17"/>
        <end position="311"/>
    </location>
</feature>
<dbReference type="GO" id="GO:0010345">
    <property type="term" value="P:suberin biosynthetic process"/>
    <property type="evidence" value="ECO:0007669"/>
    <property type="project" value="TreeGrafter"/>
</dbReference>
<evidence type="ECO:0000256" key="5">
    <source>
        <dbReference type="SAM" id="Coils"/>
    </source>
</evidence>
<dbReference type="Gene3D" id="3.40.50.720">
    <property type="entry name" value="NAD(P)-binding Rossmann-like Domain"/>
    <property type="match status" value="1"/>
</dbReference>
<keyword evidence="3 4" id="KW-0443">Lipid metabolism</keyword>
<dbReference type="GO" id="GO:0080019">
    <property type="term" value="F:alcohol-forming very long-chain fatty acyl-CoA reductase activity"/>
    <property type="evidence" value="ECO:0007669"/>
    <property type="project" value="InterPro"/>
</dbReference>
<keyword evidence="5" id="KW-0175">Coiled coil</keyword>
<feature type="coiled-coil region" evidence="5">
    <location>
        <begin position="183"/>
        <end position="210"/>
    </location>
</feature>
<dbReference type="GO" id="GO:0102965">
    <property type="term" value="F:alcohol-forming long-chain fatty acyl-CoA reductase activity"/>
    <property type="evidence" value="ECO:0007669"/>
    <property type="project" value="UniProtKB-EC"/>
</dbReference>
<name>A0A4Y7IB94_PAPSO</name>
<gene>
    <name evidence="8" type="ORF">C5167_038019</name>
</gene>
<dbReference type="Pfam" id="PF03015">
    <property type="entry name" value="Sterile"/>
    <property type="match status" value="1"/>
</dbReference>
<feature type="domain" description="Fatty acyl-CoA reductase C-terminal" evidence="6">
    <location>
        <begin position="396"/>
        <end position="469"/>
    </location>
</feature>
<dbReference type="PANTHER" id="PTHR11011:SF109">
    <property type="entry name" value="FATTY ACYL-COA REDUCTASE 1"/>
    <property type="match status" value="1"/>
</dbReference>
<dbReference type="EC" id="1.2.1.84" evidence="4"/>
<reference evidence="8 9" key="1">
    <citation type="journal article" date="2018" name="Science">
        <title>The opium poppy genome and morphinan production.</title>
        <authorList>
            <person name="Guo L."/>
            <person name="Winzer T."/>
            <person name="Yang X."/>
            <person name="Li Y."/>
            <person name="Ning Z."/>
            <person name="He Z."/>
            <person name="Teodor R."/>
            <person name="Lu Y."/>
            <person name="Bowser T.A."/>
            <person name="Graham I.A."/>
            <person name="Ye K."/>
        </authorList>
    </citation>
    <scope>NUCLEOTIDE SEQUENCE [LARGE SCALE GENOMIC DNA]</scope>
    <source>
        <strain evidence="9">cv. HN1</strain>
        <tissue evidence="8">Leaves</tissue>
    </source>
</reference>